<evidence type="ECO:0000313" key="1">
    <source>
        <dbReference type="EMBL" id="OJG14224.1"/>
    </source>
</evidence>
<name>A0A1L8R389_9ENTE</name>
<evidence type="ECO:0000313" key="2">
    <source>
        <dbReference type="Proteomes" id="UP000182835"/>
    </source>
</evidence>
<dbReference type="Proteomes" id="UP000182835">
    <property type="component" value="Unassembled WGS sequence"/>
</dbReference>
<proteinExistence type="predicted"/>
<accession>A0A1L8R389</accession>
<organism evidence="1 2">
    <name type="scientific">Enterococcus canintestini</name>
    <dbReference type="NCBI Taxonomy" id="317010"/>
    <lineage>
        <taxon>Bacteria</taxon>
        <taxon>Bacillati</taxon>
        <taxon>Bacillota</taxon>
        <taxon>Bacilli</taxon>
        <taxon>Lactobacillales</taxon>
        <taxon>Enterococcaceae</taxon>
        <taxon>Enterococcus</taxon>
    </lineage>
</organism>
<gene>
    <name evidence="1" type="ORF">RU96_GL001306</name>
</gene>
<sequence length="43" mass="5066">MSVCVLHYLALLETISSEKIFKNSSLPLRNLLYYYLLIFNDLN</sequence>
<dbReference type="AlphaFoldDB" id="A0A1L8R389"/>
<reference evidence="1 2" key="1">
    <citation type="submission" date="2014-12" db="EMBL/GenBank/DDBJ databases">
        <title>Draft genome sequences of 29 type strains of Enterococci.</title>
        <authorList>
            <person name="Zhong Z."/>
            <person name="Sun Z."/>
            <person name="Liu W."/>
            <person name="Zhang W."/>
            <person name="Zhang H."/>
        </authorList>
    </citation>
    <scope>NUCLEOTIDE SEQUENCE [LARGE SCALE GENOMIC DNA]</scope>
    <source>
        <strain evidence="1 2">DSM 21207</strain>
    </source>
</reference>
<dbReference type="EMBL" id="JXKG01000022">
    <property type="protein sequence ID" value="OJG14224.1"/>
    <property type="molecule type" value="Genomic_DNA"/>
</dbReference>
<comment type="caution">
    <text evidence="1">The sequence shown here is derived from an EMBL/GenBank/DDBJ whole genome shotgun (WGS) entry which is preliminary data.</text>
</comment>
<protein>
    <submittedName>
        <fullName evidence="1">Uncharacterized protein</fullName>
    </submittedName>
</protein>